<dbReference type="VEuPathDB" id="VectorBase:ISCW011081"/>
<dbReference type="InParanoid" id="B7Q422"/>
<dbReference type="EMBL" id="ABJB010181709">
    <property type="status" value="NOT_ANNOTATED_CDS"/>
    <property type="molecule type" value="Genomic_DNA"/>
</dbReference>
<protein>
    <submittedName>
        <fullName evidence="1 2">Uncharacterized protein</fullName>
    </submittedName>
</protein>
<evidence type="ECO:0000313" key="1">
    <source>
        <dbReference type="EMBL" id="EEC13597.1"/>
    </source>
</evidence>
<evidence type="ECO:0000313" key="3">
    <source>
        <dbReference type="Proteomes" id="UP000001555"/>
    </source>
</evidence>
<name>B7Q422_IXOSC</name>
<keyword evidence="3" id="KW-1185">Reference proteome</keyword>
<reference evidence="2" key="2">
    <citation type="submission" date="2020-05" db="UniProtKB">
        <authorList>
            <consortium name="EnsemblMetazoa"/>
        </authorList>
    </citation>
    <scope>IDENTIFICATION</scope>
    <source>
        <strain evidence="2">wikel</strain>
    </source>
</reference>
<gene>
    <name evidence="1" type="ORF">IscW_ISCW011081</name>
</gene>
<dbReference type="AlphaFoldDB" id="B7Q422"/>
<dbReference type="Proteomes" id="UP000001555">
    <property type="component" value="Unassembled WGS sequence"/>
</dbReference>
<proteinExistence type="predicted"/>
<dbReference type="VEuPathDB" id="VectorBase:ISCI011081"/>
<dbReference type="PaxDb" id="6945-B7Q422"/>
<sequence length="75" mass="8311">MDCEGFRLDHRAASFNPSGIALLSRIKMGCYCPCRRTASMMVSSPRKLLLTFRKISRPFRPSKATCSCSTPTPAP</sequence>
<evidence type="ECO:0000313" key="2">
    <source>
        <dbReference type="EnsemblMetazoa" id="ISCW011081-PA"/>
    </source>
</evidence>
<dbReference type="EnsemblMetazoa" id="ISCW011081-RA">
    <property type="protein sequence ID" value="ISCW011081-PA"/>
    <property type="gene ID" value="ISCW011081"/>
</dbReference>
<reference evidence="1 3" key="1">
    <citation type="submission" date="2008-03" db="EMBL/GenBank/DDBJ databases">
        <title>Annotation of Ixodes scapularis.</title>
        <authorList>
            <consortium name="Ixodes scapularis Genome Project Consortium"/>
            <person name="Caler E."/>
            <person name="Hannick L.I."/>
            <person name="Bidwell S."/>
            <person name="Joardar V."/>
            <person name="Thiagarajan M."/>
            <person name="Amedeo P."/>
            <person name="Galinsky K.J."/>
            <person name="Schobel S."/>
            <person name="Inman J."/>
            <person name="Hostetler J."/>
            <person name="Miller J."/>
            <person name="Hammond M."/>
            <person name="Megy K."/>
            <person name="Lawson D."/>
            <person name="Kodira C."/>
            <person name="Sutton G."/>
            <person name="Meyer J."/>
            <person name="Hill C.A."/>
            <person name="Birren B."/>
            <person name="Nene V."/>
            <person name="Collins F."/>
            <person name="Alarcon-Chaidez F."/>
            <person name="Wikel S."/>
            <person name="Strausberg R."/>
        </authorList>
    </citation>
    <scope>NUCLEOTIDE SEQUENCE [LARGE SCALE GENOMIC DNA]</scope>
    <source>
        <strain evidence="3">Wikel</strain>
        <strain evidence="1">Wikel colony</strain>
    </source>
</reference>
<accession>B7Q422</accession>
<organism>
    <name type="scientific">Ixodes scapularis</name>
    <name type="common">Black-legged tick</name>
    <name type="synonym">Deer tick</name>
    <dbReference type="NCBI Taxonomy" id="6945"/>
    <lineage>
        <taxon>Eukaryota</taxon>
        <taxon>Metazoa</taxon>
        <taxon>Ecdysozoa</taxon>
        <taxon>Arthropoda</taxon>
        <taxon>Chelicerata</taxon>
        <taxon>Arachnida</taxon>
        <taxon>Acari</taxon>
        <taxon>Parasitiformes</taxon>
        <taxon>Ixodida</taxon>
        <taxon>Ixodoidea</taxon>
        <taxon>Ixodidae</taxon>
        <taxon>Ixodinae</taxon>
        <taxon>Ixodes</taxon>
    </lineage>
</organism>
<dbReference type="HOGENOM" id="CLU_2673861_0_0_1"/>
<dbReference type="EMBL" id="DS853260">
    <property type="protein sequence ID" value="EEC13597.1"/>
    <property type="molecule type" value="Genomic_DNA"/>
</dbReference>